<organism evidence="1">
    <name type="scientific">Psilocybe cubensis</name>
    <name type="common">Psychedelic mushroom</name>
    <name type="synonym">Stropharia cubensis</name>
    <dbReference type="NCBI Taxonomy" id="181762"/>
    <lineage>
        <taxon>Eukaryota</taxon>
        <taxon>Fungi</taxon>
        <taxon>Dikarya</taxon>
        <taxon>Basidiomycota</taxon>
        <taxon>Agaricomycotina</taxon>
        <taxon>Agaricomycetes</taxon>
        <taxon>Agaricomycetidae</taxon>
        <taxon>Agaricales</taxon>
        <taxon>Agaricineae</taxon>
        <taxon>Strophariaceae</taxon>
        <taxon>Psilocybe</taxon>
    </lineage>
</organism>
<dbReference type="InterPro" id="IPR052898">
    <property type="entry name" value="ACAD10-like"/>
</dbReference>
<name>A0A8H7Y5Y2_PSICU</name>
<accession>A0A8H7Y5Y2</accession>
<dbReference type="InterPro" id="IPR006439">
    <property type="entry name" value="HAD-SF_hydro_IA"/>
</dbReference>
<reference evidence="1" key="1">
    <citation type="submission" date="2021-02" db="EMBL/GenBank/DDBJ databases">
        <title>Psilocybe cubensis genome.</title>
        <authorList>
            <person name="Mckernan K.J."/>
            <person name="Crawford S."/>
            <person name="Trippe A."/>
            <person name="Kane L.T."/>
            <person name="Mclaughlin S."/>
        </authorList>
    </citation>
    <scope>NUCLEOTIDE SEQUENCE [LARGE SCALE GENOMIC DNA]</scope>
    <source>
        <strain evidence="1">MGC-MH-2018</strain>
    </source>
</reference>
<dbReference type="PANTHER" id="PTHR47829:SF1">
    <property type="entry name" value="HAD FAMILY PHOSPHATASE"/>
    <property type="match status" value="1"/>
</dbReference>
<evidence type="ECO:0000313" key="1">
    <source>
        <dbReference type="EMBL" id="KAG5171569.1"/>
    </source>
</evidence>
<dbReference type="Pfam" id="PF00702">
    <property type="entry name" value="Hydrolase"/>
    <property type="match status" value="1"/>
</dbReference>
<proteinExistence type="predicted"/>
<dbReference type="InterPro" id="IPR023214">
    <property type="entry name" value="HAD_sf"/>
</dbReference>
<dbReference type="AlphaFoldDB" id="A0A8H7Y5Y2"/>
<dbReference type="NCBIfam" id="TIGR01509">
    <property type="entry name" value="HAD-SF-IA-v3"/>
    <property type="match status" value="1"/>
</dbReference>
<dbReference type="SUPFAM" id="SSF56784">
    <property type="entry name" value="HAD-like"/>
    <property type="match status" value="1"/>
</dbReference>
<sequence>MDLLSFYQEFSNDLSDTVNGNIWYKSYCDRKGLPCPPLPTSLSINGRELFGAMMHEAQQYDPHIRQAILHLRAAGKHKIIALTNNFAKVDVPADELEYLGWGDGATPSHLLSLFDDFCDSSTLGMRKPEPEFYLLACRRNGVKPFEAVFLDDIGLNLKAARELGIDTIQVVIGKTLDAVKELERKVGLDLTSPFIDSKL</sequence>
<gene>
    <name evidence="1" type="ORF">JR316_003656</name>
</gene>
<dbReference type="InterPro" id="IPR036412">
    <property type="entry name" value="HAD-like_sf"/>
</dbReference>
<dbReference type="GO" id="GO:0016791">
    <property type="term" value="F:phosphatase activity"/>
    <property type="evidence" value="ECO:0007669"/>
    <property type="project" value="UniProtKB-ARBA"/>
</dbReference>
<comment type="caution">
    <text evidence="1">The sequence shown here is derived from an EMBL/GenBank/DDBJ whole genome shotgun (WGS) entry which is preliminary data.</text>
</comment>
<dbReference type="PANTHER" id="PTHR47829">
    <property type="entry name" value="HYDROLASE, PUTATIVE (AFU_ORTHOLOGUE AFUA_1G12880)-RELATED"/>
    <property type="match status" value="1"/>
</dbReference>
<protein>
    <submittedName>
        <fullName evidence="1">Uncharacterized protein</fullName>
    </submittedName>
</protein>
<dbReference type="Gene3D" id="3.40.50.1000">
    <property type="entry name" value="HAD superfamily/HAD-like"/>
    <property type="match status" value="1"/>
</dbReference>
<dbReference type="EMBL" id="JAFIQS010000003">
    <property type="protein sequence ID" value="KAG5171569.1"/>
    <property type="molecule type" value="Genomic_DNA"/>
</dbReference>